<dbReference type="EMBL" id="BPQB01000023">
    <property type="protein sequence ID" value="GJE91945.1"/>
    <property type="molecule type" value="Genomic_DNA"/>
</dbReference>
<comment type="caution">
    <text evidence="1">The sequence shown here is derived from an EMBL/GenBank/DDBJ whole genome shotgun (WGS) entry which is preliminary data.</text>
</comment>
<sequence>MTSASLPDEILHEILSYSLSVPHDEFLRFHDDTSAGWLEQPIHRHAELLLVSKRWLRVGTPLLYRYLRLSTPAHTAAVANLFRAHPEIGRAVRGLRLEGGLGKDLALVAQHLPNLHSLALSLRMKSTVSVAGLKKALPLFSPVHFYLAHGYRRENKKVIEVRKLLFDYIKNKWTSLQSVDLADCFAFGMDGELANALAGSSMKEINCFGTDLMSWLPRWARIILKAPNLQRVICRGKYKEKFIRDSLSEHGNSSEKFCFVSHFMDEILAGLNKRTAESEMFSDFDDEEEAEL</sequence>
<evidence type="ECO:0000313" key="2">
    <source>
        <dbReference type="Proteomes" id="UP000703269"/>
    </source>
</evidence>
<organism evidence="1 2">
    <name type="scientific">Phanerochaete sordida</name>
    <dbReference type="NCBI Taxonomy" id="48140"/>
    <lineage>
        <taxon>Eukaryota</taxon>
        <taxon>Fungi</taxon>
        <taxon>Dikarya</taxon>
        <taxon>Basidiomycota</taxon>
        <taxon>Agaricomycotina</taxon>
        <taxon>Agaricomycetes</taxon>
        <taxon>Polyporales</taxon>
        <taxon>Phanerochaetaceae</taxon>
        <taxon>Phanerochaete</taxon>
    </lineage>
</organism>
<evidence type="ECO:0000313" key="1">
    <source>
        <dbReference type="EMBL" id="GJE91945.1"/>
    </source>
</evidence>
<dbReference type="OrthoDB" id="2908272at2759"/>
<protein>
    <recommendedName>
        <fullName evidence="3">F-box domain-containing protein</fullName>
    </recommendedName>
</protein>
<dbReference type="AlphaFoldDB" id="A0A9P3LE64"/>
<gene>
    <name evidence="1" type="ORF">PsYK624_080970</name>
</gene>
<evidence type="ECO:0008006" key="3">
    <source>
        <dbReference type="Google" id="ProtNLM"/>
    </source>
</evidence>
<keyword evidence="2" id="KW-1185">Reference proteome</keyword>
<accession>A0A9P3LE64</accession>
<proteinExistence type="predicted"/>
<reference evidence="1 2" key="1">
    <citation type="submission" date="2021-08" db="EMBL/GenBank/DDBJ databases">
        <title>Draft Genome Sequence of Phanerochaete sordida strain YK-624.</title>
        <authorList>
            <person name="Mori T."/>
            <person name="Dohra H."/>
            <person name="Suzuki T."/>
            <person name="Kawagishi H."/>
            <person name="Hirai H."/>
        </authorList>
    </citation>
    <scope>NUCLEOTIDE SEQUENCE [LARGE SCALE GENOMIC DNA]</scope>
    <source>
        <strain evidence="1 2">YK-624</strain>
    </source>
</reference>
<name>A0A9P3LE64_9APHY</name>
<dbReference type="Proteomes" id="UP000703269">
    <property type="component" value="Unassembled WGS sequence"/>
</dbReference>